<dbReference type="SMART" id="SM00490">
    <property type="entry name" value="HELICc"/>
    <property type="match status" value="1"/>
</dbReference>
<dbReference type="InterPro" id="IPR049730">
    <property type="entry name" value="SNF2/RAD54-like_C"/>
</dbReference>
<dbReference type="InterPro" id="IPR050628">
    <property type="entry name" value="SNF2_RAD54_helicase_TF"/>
</dbReference>
<keyword evidence="4" id="KW-0347">Helicase</keyword>
<feature type="compositionally biased region" description="Polar residues" evidence="7">
    <location>
        <begin position="311"/>
        <end position="325"/>
    </location>
</feature>
<feature type="region of interest" description="Disordered" evidence="7">
    <location>
        <begin position="421"/>
        <end position="456"/>
    </location>
</feature>
<evidence type="ECO:0000313" key="12">
    <source>
        <dbReference type="Proteomes" id="UP000078397"/>
    </source>
</evidence>
<dbReference type="GO" id="GO:0004386">
    <property type="term" value="F:helicase activity"/>
    <property type="evidence" value="ECO:0007669"/>
    <property type="project" value="UniProtKB-KW"/>
</dbReference>
<dbReference type="Pfam" id="PF00271">
    <property type="entry name" value="Helicase_C"/>
    <property type="match status" value="1"/>
</dbReference>
<keyword evidence="3" id="KW-0378">Hydrolase</keyword>
<dbReference type="CDD" id="cd18008">
    <property type="entry name" value="DEXDc_SHPRH-like"/>
    <property type="match status" value="1"/>
</dbReference>
<evidence type="ECO:0000313" key="11">
    <source>
        <dbReference type="EMBL" id="OAQ60939.2"/>
    </source>
</evidence>
<evidence type="ECO:0000256" key="2">
    <source>
        <dbReference type="ARBA" id="ARBA00022741"/>
    </source>
</evidence>
<keyword evidence="2" id="KW-0547">Nucleotide-binding</keyword>
<dbReference type="Pfam" id="PF00176">
    <property type="entry name" value="SNF2-rel_dom"/>
    <property type="match status" value="1"/>
</dbReference>
<feature type="compositionally biased region" description="Acidic residues" evidence="7">
    <location>
        <begin position="1058"/>
        <end position="1077"/>
    </location>
</feature>
<feature type="compositionally biased region" description="Pro residues" evidence="7">
    <location>
        <begin position="255"/>
        <end position="268"/>
    </location>
</feature>
<dbReference type="SUPFAM" id="SSF57850">
    <property type="entry name" value="RING/U-box"/>
    <property type="match status" value="1"/>
</dbReference>
<dbReference type="GO" id="GO:0005524">
    <property type="term" value="F:ATP binding"/>
    <property type="evidence" value="ECO:0007669"/>
    <property type="project" value="UniProtKB-KW"/>
</dbReference>
<dbReference type="Gene3D" id="3.30.40.10">
    <property type="entry name" value="Zinc/RING finger domain, C3HC4 (zinc finger)"/>
    <property type="match status" value="1"/>
</dbReference>
<dbReference type="GO" id="GO:0008094">
    <property type="term" value="F:ATP-dependent activity, acting on DNA"/>
    <property type="evidence" value="ECO:0007669"/>
    <property type="project" value="TreeGrafter"/>
</dbReference>
<dbReference type="InterPro" id="IPR014001">
    <property type="entry name" value="Helicase_ATP-bd"/>
</dbReference>
<comment type="similarity">
    <text evidence="1">Belongs to the SNF2/RAD54 helicase family.</text>
</comment>
<dbReference type="RefSeq" id="XP_022284105.1">
    <property type="nucleotide sequence ID" value="XM_022428256.1"/>
</dbReference>
<feature type="domain" description="Helicase ATP-binding" evidence="9">
    <location>
        <begin position="629"/>
        <end position="817"/>
    </location>
</feature>
<feature type="domain" description="Helicase C-terminal" evidence="10">
    <location>
        <begin position="1175"/>
        <end position="1333"/>
    </location>
</feature>
<dbReference type="Pfam" id="PF13923">
    <property type="entry name" value="zf-C3HC4_2"/>
    <property type="match status" value="1"/>
</dbReference>
<organism evidence="11 12">
    <name type="scientific">Pochonia chlamydosporia 170</name>
    <dbReference type="NCBI Taxonomy" id="1380566"/>
    <lineage>
        <taxon>Eukaryota</taxon>
        <taxon>Fungi</taxon>
        <taxon>Dikarya</taxon>
        <taxon>Ascomycota</taxon>
        <taxon>Pezizomycotina</taxon>
        <taxon>Sordariomycetes</taxon>
        <taxon>Hypocreomycetidae</taxon>
        <taxon>Hypocreales</taxon>
        <taxon>Clavicipitaceae</taxon>
        <taxon>Pochonia</taxon>
    </lineage>
</organism>
<dbReference type="OrthoDB" id="423559at2759"/>
<keyword evidence="6" id="KW-0862">Zinc</keyword>
<dbReference type="InterPro" id="IPR038718">
    <property type="entry name" value="SNF2-like_sf"/>
</dbReference>
<dbReference type="CDD" id="cd16449">
    <property type="entry name" value="RING-HC"/>
    <property type="match status" value="1"/>
</dbReference>
<comment type="caution">
    <text evidence="11">The sequence shown here is derived from an EMBL/GenBank/DDBJ whole genome shotgun (WGS) entry which is preliminary data.</text>
</comment>
<evidence type="ECO:0000256" key="3">
    <source>
        <dbReference type="ARBA" id="ARBA00022801"/>
    </source>
</evidence>
<feature type="region of interest" description="Disordered" evidence="7">
    <location>
        <begin position="1112"/>
        <end position="1133"/>
    </location>
</feature>
<dbReference type="InterPro" id="IPR000330">
    <property type="entry name" value="SNF2_N"/>
</dbReference>
<proteinExistence type="inferred from homology"/>
<gene>
    <name evidence="11" type="ORF">VFPPC_01978</name>
</gene>
<dbReference type="InterPro" id="IPR027417">
    <property type="entry name" value="P-loop_NTPase"/>
</dbReference>
<keyword evidence="5" id="KW-0067">ATP-binding</keyword>
<dbReference type="GO" id="GO:0008270">
    <property type="term" value="F:zinc ion binding"/>
    <property type="evidence" value="ECO:0007669"/>
    <property type="project" value="UniProtKB-KW"/>
</dbReference>
<dbReference type="InterPro" id="IPR001841">
    <property type="entry name" value="Znf_RING"/>
</dbReference>
<dbReference type="SUPFAM" id="SSF52540">
    <property type="entry name" value="P-loop containing nucleoside triphosphate hydrolases"/>
    <property type="match status" value="2"/>
</dbReference>
<keyword evidence="6" id="KW-0479">Metal-binding</keyword>
<dbReference type="Gene3D" id="3.40.50.300">
    <property type="entry name" value="P-loop containing nucleotide triphosphate hydrolases"/>
    <property type="match status" value="2"/>
</dbReference>
<dbReference type="Gene3D" id="3.40.50.10810">
    <property type="entry name" value="Tandem AAA-ATPase domain"/>
    <property type="match status" value="1"/>
</dbReference>
<evidence type="ECO:0000256" key="5">
    <source>
        <dbReference type="ARBA" id="ARBA00022840"/>
    </source>
</evidence>
<accession>A0A179F766</accession>
<evidence type="ECO:0000256" key="4">
    <source>
        <dbReference type="ARBA" id="ARBA00022806"/>
    </source>
</evidence>
<feature type="region of interest" description="Disordered" evidence="7">
    <location>
        <begin position="1051"/>
        <end position="1087"/>
    </location>
</feature>
<dbReference type="GO" id="GO:0005634">
    <property type="term" value="C:nucleus"/>
    <property type="evidence" value="ECO:0007669"/>
    <property type="project" value="TreeGrafter"/>
</dbReference>
<dbReference type="GO" id="GO:0016787">
    <property type="term" value="F:hydrolase activity"/>
    <property type="evidence" value="ECO:0007669"/>
    <property type="project" value="UniProtKB-KW"/>
</dbReference>
<dbReference type="InterPro" id="IPR013083">
    <property type="entry name" value="Znf_RING/FYVE/PHD"/>
</dbReference>
<dbReference type="GeneID" id="28845704"/>
<dbReference type="GO" id="GO:0000724">
    <property type="term" value="P:double-strand break repair via homologous recombination"/>
    <property type="evidence" value="ECO:0007669"/>
    <property type="project" value="TreeGrafter"/>
</dbReference>
<feature type="domain" description="RING-type" evidence="8">
    <location>
        <begin position="974"/>
        <end position="1026"/>
    </location>
</feature>
<dbReference type="EMBL" id="LSBJ02000001">
    <property type="protein sequence ID" value="OAQ60939.2"/>
    <property type="molecule type" value="Genomic_DNA"/>
</dbReference>
<dbReference type="Proteomes" id="UP000078397">
    <property type="component" value="Unassembled WGS sequence"/>
</dbReference>
<evidence type="ECO:0000256" key="1">
    <source>
        <dbReference type="ARBA" id="ARBA00007025"/>
    </source>
</evidence>
<evidence type="ECO:0000259" key="9">
    <source>
        <dbReference type="PROSITE" id="PS51192"/>
    </source>
</evidence>
<feature type="compositionally biased region" description="Basic residues" evidence="7">
    <location>
        <begin position="1116"/>
        <end position="1132"/>
    </location>
</feature>
<dbReference type="GO" id="GO:0005737">
    <property type="term" value="C:cytoplasm"/>
    <property type="evidence" value="ECO:0007669"/>
    <property type="project" value="TreeGrafter"/>
</dbReference>
<dbReference type="SMART" id="SM00487">
    <property type="entry name" value="DEXDc"/>
    <property type="match status" value="1"/>
</dbReference>
<evidence type="ECO:0000256" key="6">
    <source>
        <dbReference type="PROSITE-ProRule" id="PRU00175"/>
    </source>
</evidence>
<dbReference type="STRING" id="1380566.A0A179F766"/>
<evidence type="ECO:0000256" key="7">
    <source>
        <dbReference type="SAM" id="MobiDB-lite"/>
    </source>
</evidence>
<name>A0A179F766_METCM</name>
<keyword evidence="6" id="KW-0863">Zinc-finger</keyword>
<dbReference type="PANTHER" id="PTHR45626">
    <property type="entry name" value="TRANSCRIPTION TERMINATION FACTOR 2-RELATED"/>
    <property type="match status" value="1"/>
</dbReference>
<evidence type="ECO:0000259" key="10">
    <source>
        <dbReference type="PROSITE" id="PS51194"/>
    </source>
</evidence>
<dbReference type="PROSITE" id="PS50089">
    <property type="entry name" value="ZF_RING_2"/>
    <property type="match status" value="1"/>
</dbReference>
<dbReference type="InterPro" id="IPR001650">
    <property type="entry name" value="Helicase_C-like"/>
</dbReference>
<dbReference type="CDD" id="cd18793">
    <property type="entry name" value="SF2_C_SNF"/>
    <property type="match status" value="1"/>
</dbReference>
<reference evidence="11 12" key="1">
    <citation type="journal article" date="2016" name="PLoS Pathog.">
        <title>Biosynthesis of antibiotic leucinostatins in bio-control fungus Purpureocillium lilacinum and their inhibition on phytophthora revealed by genome mining.</title>
        <authorList>
            <person name="Wang G."/>
            <person name="Liu Z."/>
            <person name="Lin R."/>
            <person name="Li E."/>
            <person name="Mao Z."/>
            <person name="Ling J."/>
            <person name="Yang Y."/>
            <person name="Yin W.B."/>
            <person name="Xie B."/>
        </authorList>
    </citation>
    <scope>NUCLEOTIDE SEQUENCE [LARGE SCALE GENOMIC DNA]</scope>
    <source>
        <strain evidence="11">170</strain>
    </source>
</reference>
<evidence type="ECO:0000259" key="8">
    <source>
        <dbReference type="PROSITE" id="PS50089"/>
    </source>
</evidence>
<feature type="region of interest" description="Disordered" evidence="7">
    <location>
        <begin position="235"/>
        <end position="340"/>
    </location>
</feature>
<dbReference type="SMART" id="SM00184">
    <property type="entry name" value="RING"/>
    <property type="match status" value="1"/>
</dbReference>
<dbReference type="PROSITE" id="PS51194">
    <property type="entry name" value="HELICASE_CTER"/>
    <property type="match status" value="1"/>
</dbReference>
<dbReference type="PANTHER" id="PTHR45626:SF16">
    <property type="entry name" value="ATP-DEPENDENT HELICASE ULS1"/>
    <property type="match status" value="1"/>
</dbReference>
<protein>
    <submittedName>
        <fullName evidence="11">SWI/SNF family DNA-dependent ATPase Ris1</fullName>
    </submittedName>
</protein>
<dbReference type="KEGG" id="pchm:VFPPC_01978"/>
<dbReference type="PROSITE" id="PS51192">
    <property type="entry name" value="HELICASE_ATP_BIND_1"/>
    <property type="match status" value="1"/>
</dbReference>
<feature type="compositionally biased region" description="Polar residues" evidence="7">
    <location>
        <begin position="421"/>
        <end position="440"/>
    </location>
</feature>
<keyword evidence="12" id="KW-1185">Reference proteome</keyword>
<sequence>MDYREYYFYHRPTWDIEAQARGEVEEKFEEPVIDLVVPERARLAEILCFQPKDLTEEQISCARIEAVDLMVALCDKRDAGRAGQARSRPPRLPRVQQFIKEESPAFAAWCEPDLFPLLMDASQCPDCIGDERLIAAERTFEWCRPTIRNDHFDDQHLTDREAIAQRGEALVWVEMAELSVMEDGIEKVMDELTVQQVMLSSMEGLAWDGVEAERNDIIQEIERLKHLLKKLKKDRARDENGDDIGGSASQNQSPPGTPTSQAPPPQPKTPVVTGGRSSKMDPYSGYHDVWDSPSSISLPSRKRDLRASDPFTMNSQNKSRRTTPNPAGDRASTPSRLGRESDGIEFIDIIDLTGDDVDFDSSVVAEQIRQQQRHEQENRDMPMAMQFSSQYSPVPSSSSNANASEPYAFVRLMATQRANSRGRTSWDWQSLPSSSTQTPVPSGETMRASMPGSWDNPSPWDRRPLISHAPLPSNAVKAVSRHSIGATGQRPSGYGTQSGNPRHVSRNSQFSSPALRNVFQPTPSPRPPFFGVPWHPGDNGSTISNAIERTSMIDHANVQDAFGNPLHGRLARVLDDDYESPVTGKELDDLLKNIRPDIDIPEHNRGVGPPGLKYPLYRHQEVALTWMKQMEEGTNKGGILADDMGLGKTISTLGLMLANLATSRPKTNLIIGPLSLMRQWEEEISKKTKLAHRLSVFVYHGKKASTDDLLKYDVVITTYGTLAQELRRREKFIEENKDRKINFNDKSCAVKFPLLHPEKAIFHRIILDEAQCIKNRSTQTAKACHSLRATYRWCLTGTPMMNGILELYSLLKFLRIKPYNAWENFRQTFGVLFGQKGDPKSIAMSKLRALLKAIMMRRKKDSKLEGKPILQLPEKREHIVYAKLSTDERDFYKQLEQHAHVLFSKYLREGSVGRNYSNILVLLLRLRQACCHPHLNLDVDDAVSPITDADVEKFVKELDVSIVQRIKSVEAFECPICYDAVRSPSFFVPCGHDSCKDCLSRIVDTAISQNLHEGNESDRAKCPVCRGVFEPRKCFTYELFKKVHMPETAEKVGKIEPVDDESSDEEEDSSEEDDATDEVNSKGTLKGFVVDDDDEEELADIDVLKKEASALESKERKKSKMAQRKEKGKIKAKMPEVKPSMLKSLRVEAAKNRQAYKRYMRYLRTTWMPAAKVTECMNLLKEIQETGEKTIAFSQWTLLLDLLEVAMWHDKFPHKPLRYDGGMSGDQRATAACNFRDIPDNKVMLVSLRAGNAGLNLTVATRVIIMDPFWNPYIEMQAIDRTYRIGQQKEVEVYRILTQETVEDRIVALQNKKKEIVEAALDEAESMKIGRLGESELKFLFNSHG</sequence>
<feature type="region of interest" description="Disordered" evidence="7">
    <location>
        <begin position="482"/>
        <end position="505"/>
    </location>
</feature>
<feature type="compositionally biased region" description="Polar residues" evidence="7">
    <location>
        <begin position="494"/>
        <end position="505"/>
    </location>
</feature>